<accession>A0A397VEY2</accession>
<keyword evidence="1" id="KW-0812">Transmembrane</keyword>
<feature type="transmembrane region" description="Helical" evidence="1">
    <location>
        <begin position="20"/>
        <end position="42"/>
    </location>
</feature>
<dbReference type="Proteomes" id="UP000266673">
    <property type="component" value="Unassembled WGS sequence"/>
</dbReference>
<dbReference type="OrthoDB" id="3358048at2759"/>
<dbReference type="STRING" id="44941.A0A397VEY2"/>
<organism evidence="2 3">
    <name type="scientific">Gigaspora rosea</name>
    <dbReference type="NCBI Taxonomy" id="44941"/>
    <lineage>
        <taxon>Eukaryota</taxon>
        <taxon>Fungi</taxon>
        <taxon>Fungi incertae sedis</taxon>
        <taxon>Mucoromycota</taxon>
        <taxon>Glomeromycotina</taxon>
        <taxon>Glomeromycetes</taxon>
        <taxon>Diversisporales</taxon>
        <taxon>Gigasporaceae</taxon>
        <taxon>Gigaspora</taxon>
    </lineage>
</organism>
<evidence type="ECO:0000313" key="2">
    <source>
        <dbReference type="EMBL" id="RIB19519.1"/>
    </source>
</evidence>
<keyword evidence="3" id="KW-1185">Reference proteome</keyword>
<comment type="caution">
    <text evidence="2">The sequence shown here is derived from an EMBL/GenBank/DDBJ whole genome shotgun (WGS) entry which is preliminary data.</text>
</comment>
<dbReference type="EMBL" id="QKWP01000468">
    <property type="protein sequence ID" value="RIB19519.1"/>
    <property type="molecule type" value="Genomic_DNA"/>
</dbReference>
<feature type="transmembrane region" description="Helical" evidence="1">
    <location>
        <begin position="49"/>
        <end position="69"/>
    </location>
</feature>
<reference evidence="2 3" key="1">
    <citation type="submission" date="2018-06" db="EMBL/GenBank/DDBJ databases">
        <title>Comparative genomics reveals the genomic features of Rhizophagus irregularis, R. cerebriforme, R. diaphanum and Gigaspora rosea, and their symbiotic lifestyle signature.</title>
        <authorList>
            <person name="Morin E."/>
            <person name="San Clemente H."/>
            <person name="Chen E.C.H."/>
            <person name="De La Providencia I."/>
            <person name="Hainaut M."/>
            <person name="Kuo A."/>
            <person name="Kohler A."/>
            <person name="Murat C."/>
            <person name="Tang N."/>
            <person name="Roy S."/>
            <person name="Loubradou J."/>
            <person name="Henrissat B."/>
            <person name="Grigoriev I.V."/>
            <person name="Corradi N."/>
            <person name="Roux C."/>
            <person name="Martin F.M."/>
        </authorList>
    </citation>
    <scope>NUCLEOTIDE SEQUENCE [LARGE SCALE GENOMIC DNA]</scope>
    <source>
        <strain evidence="2 3">DAOM 194757</strain>
    </source>
</reference>
<name>A0A397VEY2_9GLOM</name>
<keyword evidence="1" id="KW-1133">Transmembrane helix</keyword>
<gene>
    <name evidence="2" type="ORF">C2G38_2181553</name>
</gene>
<protein>
    <submittedName>
        <fullName evidence="2">Uncharacterized protein</fullName>
    </submittedName>
</protein>
<dbReference type="AlphaFoldDB" id="A0A397VEY2"/>
<evidence type="ECO:0000256" key="1">
    <source>
        <dbReference type="SAM" id="Phobius"/>
    </source>
</evidence>
<proteinExistence type="predicted"/>
<sequence length="114" mass="12742">MKNSISPSIPLPTSEKTYSHIPYPMISTILSISSLLFSVYILQSQIVTVVHLYCGIFLSLVSTIMAIGTDRMEQFWWGIPLGLLIVDIIALYIIKDSEQGISGLEKLKYKYKGA</sequence>
<keyword evidence="1" id="KW-0472">Membrane</keyword>
<feature type="transmembrane region" description="Helical" evidence="1">
    <location>
        <begin position="75"/>
        <end position="94"/>
    </location>
</feature>
<evidence type="ECO:0000313" key="3">
    <source>
        <dbReference type="Proteomes" id="UP000266673"/>
    </source>
</evidence>